<protein>
    <submittedName>
        <fullName evidence="1">Uncharacterized protein</fullName>
    </submittedName>
</protein>
<accession>A0A4Y2HXT1</accession>
<dbReference type="Proteomes" id="UP000499080">
    <property type="component" value="Unassembled WGS sequence"/>
</dbReference>
<sequence>MGFEATRAEPNGLAVHRLNHEVYKNGIQYQNKQEFMSSIENAWMKISKNFLQEQSNSMASRLIKVIEKEEEIINYECVSGQNIHCLTILSSF</sequence>
<dbReference type="Gene3D" id="3.30.420.10">
    <property type="entry name" value="Ribonuclease H-like superfamily/Ribonuclease H"/>
    <property type="match status" value="1"/>
</dbReference>
<proteinExistence type="predicted"/>
<gene>
    <name evidence="1" type="ORF">AVEN_246123_1</name>
</gene>
<dbReference type="GO" id="GO:0003676">
    <property type="term" value="F:nucleic acid binding"/>
    <property type="evidence" value="ECO:0007669"/>
    <property type="project" value="InterPro"/>
</dbReference>
<evidence type="ECO:0000313" key="2">
    <source>
        <dbReference type="Proteomes" id="UP000499080"/>
    </source>
</evidence>
<organism evidence="1 2">
    <name type="scientific">Araneus ventricosus</name>
    <name type="common">Orbweaver spider</name>
    <name type="synonym">Epeira ventricosa</name>
    <dbReference type="NCBI Taxonomy" id="182803"/>
    <lineage>
        <taxon>Eukaryota</taxon>
        <taxon>Metazoa</taxon>
        <taxon>Ecdysozoa</taxon>
        <taxon>Arthropoda</taxon>
        <taxon>Chelicerata</taxon>
        <taxon>Arachnida</taxon>
        <taxon>Araneae</taxon>
        <taxon>Araneomorphae</taxon>
        <taxon>Entelegynae</taxon>
        <taxon>Araneoidea</taxon>
        <taxon>Araneidae</taxon>
        <taxon>Araneus</taxon>
    </lineage>
</organism>
<dbReference type="AlphaFoldDB" id="A0A4Y2HXT1"/>
<name>A0A4Y2HXT1_ARAVE</name>
<evidence type="ECO:0000313" key="1">
    <source>
        <dbReference type="EMBL" id="GBM70045.1"/>
    </source>
</evidence>
<comment type="caution">
    <text evidence="1">The sequence shown here is derived from an EMBL/GenBank/DDBJ whole genome shotgun (WGS) entry which is preliminary data.</text>
</comment>
<dbReference type="OrthoDB" id="6471718at2759"/>
<dbReference type="EMBL" id="BGPR01104534">
    <property type="protein sequence ID" value="GBM70045.1"/>
    <property type="molecule type" value="Genomic_DNA"/>
</dbReference>
<keyword evidence="2" id="KW-1185">Reference proteome</keyword>
<reference evidence="1 2" key="1">
    <citation type="journal article" date="2019" name="Sci. Rep.">
        <title>Orb-weaving spider Araneus ventricosus genome elucidates the spidroin gene catalogue.</title>
        <authorList>
            <person name="Kono N."/>
            <person name="Nakamura H."/>
            <person name="Ohtoshi R."/>
            <person name="Moran D.A.P."/>
            <person name="Shinohara A."/>
            <person name="Yoshida Y."/>
            <person name="Fujiwara M."/>
            <person name="Mori M."/>
            <person name="Tomita M."/>
            <person name="Arakawa K."/>
        </authorList>
    </citation>
    <scope>NUCLEOTIDE SEQUENCE [LARGE SCALE GENOMIC DNA]</scope>
</reference>
<dbReference type="InterPro" id="IPR036397">
    <property type="entry name" value="RNaseH_sf"/>
</dbReference>